<accession>A0AAQ3S4U8</accession>
<dbReference type="Proteomes" id="UP001374535">
    <property type="component" value="Chromosome 4"/>
</dbReference>
<keyword evidence="1" id="KW-0812">Transmembrane</keyword>
<keyword evidence="1" id="KW-1133">Transmembrane helix</keyword>
<protein>
    <recommendedName>
        <fullName evidence="2">Alliinase EGF-like domain-containing protein</fullName>
    </recommendedName>
</protein>
<feature type="transmembrane region" description="Helical" evidence="1">
    <location>
        <begin position="40"/>
        <end position="60"/>
    </location>
</feature>
<dbReference type="GO" id="GO:0016846">
    <property type="term" value="F:carbon-sulfur lyase activity"/>
    <property type="evidence" value="ECO:0007669"/>
    <property type="project" value="InterPro"/>
</dbReference>
<evidence type="ECO:0000256" key="1">
    <source>
        <dbReference type="SAM" id="Phobius"/>
    </source>
</evidence>
<keyword evidence="4" id="KW-1185">Reference proteome</keyword>
<organism evidence="3 4">
    <name type="scientific">Vigna mungo</name>
    <name type="common">Black gram</name>
    <name type="synonym">Phaseolus mungo</name>
    <dbReference type="NCBI Taxonomy" id="3915"/>
    <lineage>
        <taxon>Eukaryota</taxon>
        <taxon>Viridiplantae</taxon>
        <taxon>Streptophyta</taxon>
        <taxon>Embryophyta</taxon>
        <taxon>Tracheophyta</taxon>
        <taxon>Spermatophyta</taxon>
        <taxon>Magnoliopsida</taxon>
        <taxon>eudicotyledons</taxon>
        <taxon>Gunneridae</taxon>
        <taxon>Pentapetalae</taxon>
        <taxon>rosids</taxon>
        <taxon>fabids</taxon>
        <taxon>Fabales</taxon>
        <taxon>Fabaceae</taxon>
        <taxon>Papilionoideae</taxon>
        <taxon>50 kb inversion clade</taxon>
        <taxon>NPAAA clade</taxon>
        <taxon>indigoferoid/millettioid clade</taxon>
        <taxon>Phaseoleae</taxon>
        <taxon>Vigna</taxon>
    </lineage>
</organism>
<keyword evidence="1" id="KW-0472">Membrane</keyword>
<dbReference type="Gene3D" id="2.10.25.30">
    <property type="entry name" value="EGF-like, alliinase"/>
    <property type="match status" value="1"/>
</dbReference>
<dbReference type="Pfam" id="PF04863">
    <property type="entry name" value="EGF_alliinase"/>
    <property type="match status" value="1"/>
</dbReference>
<sequence length="129" mass="14196">MHGMSHFVSETSKLNSETARILSFHKKKLRTERMARKTSAMNLSLIVTLMFVLCGSNMIVCRGESEYNWSREAAEEAETVAAIECSGHGRAYLDGLVLKGHQQVCECNPCYTGSDCSKLLSNCSANAGR</sequence>
<evidence type="ECO:0000313" key="4">
    <source>
        <dbReference type="Proteomes" id="UP001374535"/>
    </source>
</evidence>
<dbReference type="InterPro" id="IPR006947">
    <property type="entry name" value="EGF_alliinase"/>
</dbReference>
<gene>
    <name evidence="3" type="ORF">V8G54_013350</name>
</gene>
<dbReference type="AlphaFoldDB" id="A0AAQ3S4U8"/>
<evidence type="ECO:0000313" key="3">
    <source>
        <dbReference type="EMBL" id="WVZ15784.1"/>
    </source>
</evidence>
<feature type="domain" description="Alliinase EGF-like" evidence="2">
    <location>
        <begin position="68"/>
        <end position="123"/>
    </location>
</feature>
<reference evidence="3 4" key="1">
    <citation type="journal article" date="2023" name="Life. Sci Alliance">
        <title>Evolutionary insights into 3D genome organization and epigenetic landscape of Vigna mungo.</title>
        <authorList>
            <person name="Junaid A."/>
            <person name="Singh B."/>
            <person name="Bhatia S."/>
        </authorList>
    </citation>
    <scope>NUCLEOTIDE SEQUENCE [LARGE SCALE GENOMIC DNA]</scope>
    <source>
        <strain evidence="3">Urdbean</strain>
    </source>
</reference>
<dbReference type="EMBL" id="CP144697">
    <property type="protein sequence ID" value="WVZ15784.1"/>
    <property type="molecule type" value="Genomic_DNA"/>
</dbReference>
<name>A0AAQ3S4U8_VIGMU</name>
<proteinExistence type="predicted"/>
<dbReference type="InterPro" id="IPR037029">
    <property type="entry name" value="Alliinase_N_sf"/>
</dbReference>
<evidence type="ECO:0000259" key="2">
    <source>
        <dbReference type="Pfam" id="PF04863"/>
    </source>
</evidence>